<sequence length="1112" mass="118860">MYTKPRTGRQPLKAGLLVLAIASAALLDVPAATIPNVPLLTSTSAEPNIMMILDDSGSMQWEMLPDDYADGYFVYPRPSGVYGSSDYDNRVATFENGQPYNAVARSPQINRAYYDPSITYKPWSQADGSLMPNAAPSCAPHNPMNTALGCRDLATNNTQSFNALRCSSDTSCSWGPSGTQTFWPATYFRYNGGNIWNWSSYTRIDIRPTTATYTGDGRDKRTDCASAATATCTYSEEIQNFANWYTYYRSRVLTARAGIGRAFAAQGSNLRPGFAAINKGSTSIDGVNTRTVILGVRRFTGTDRTTWFNELYTHPIPAAGTPLRQALNDVGQYFSRTDSKGPWSTTPGQSGGTDYTCRQSYTIMMTDGYWNGNGASTAGAQANNDGTAGPTITGPNGQTYTYAAVSPFKDSRSNTLADVAMYYWKRDLRTDLANEVPTNYIDPAFWQHMVTFGVGLGVSGSVDPTTAFRAIFDGTTINWPDPTSSNAALLDDLLHASVNGRGGFFSAKNPTDFAKALSDTLNNIVSRNGSASNVAANSTSISTDSQVFQAKFESGKWSGELEARAISGTGVASTPTWTASANIPAPTSRRIFTRSGGTVVAFTWANLSSSDRTALGSSDVVDYLRGVRSKELQNGGTLRNRPTNNILGDIVDSSPVYVKDNNTVFVGANDGMLHAFDASTGVERFAYIPGSLIGRLQALTDPAYAHAYYVNGNIAVSNKSDTGGHNYLVATLGAGGKGVFGLDATTPGSFAATDVKWEYTDGASDNDLGYMLGQPIIAKMNDGSWSVIVANGYNSTNQRAVLYIFDLATGALKRKLDTGVGGDNGLSSPGVADVDGNGTVDIIYAGDLKGNLWKFDVSANAPSGWTIAHGGSPFFVAKDASNNRQPITAPVTTQVNYLNTGDNAGKRFIFFGTGSYFRDTDPTDTQVQTWYGLVDDTTMTISGRSELKQRSIQDQGTYGGSNVRTFSAATANDMAGKKGWYIDFSTSPGERIVTASTMYRSAQPVLVTASRIPQNDPCKPGGTGYVNAVNAFTGARLDFSFFDVNGNNAFTDDVLNGNPIGSVDLGIGMPTKPLLVGTRLVVGGSSGGLGSIRTNFPNSFKGRISWREIIKD</sequence>
<dbReference type="InterPro" id="IPR011047">
    <property type="entry name" value="Quinoprotein_ADH-like_sf"/>
</dbReference>
<organism evidence="8 9">
    <name type="scientific">Tibeticola sediminis</name>
    <dbReference type="NCBI Taxonomy" id="1917811"/>
    <lineage>
        <taxon>Bacteria</taxon>
        <taxon>Pseudomonadati</taxon>
        <taxon>Pseudomonadota</taxon>
        <taxon>Betaproteobacteria</taxon>
        <taxon>Burkholderiales</taxon>
        <taxon>Comamonadaceae</taxon>
        <taxon>Tibeticola</taxon>
    </lineage>
</organism>
<dbReference type="InterPro" id="IPR008707">
    <property type="entry name" value="B-propeller_PilY1"/>
</dbReference>
<dbReference type="Proteomes" id="UP000272193">
    <property type="component" value="Unassembled WGS sequence"/>
</dbReference>
<keyword evidence="3" id="KW-1029">Fimbrium biogenesis</keyword>
<evidence type="ECO:0000256" key="1">
    <source>
        <dbReference type="ARBA" id="ARBA00004561"/>
    </source>
</evidence>
<evidence type="ECO:0000313" key="9">
    <source>
        <dbReference type="Proteomes" id="UP000272193"/>
    </source>
</evidence>
<comment type="similarity">
    <text evidence="2">Belongs to the PilY1 family.</text>
</comment>
<keyword evidence="4" id="KW-0479">Metal-binding</keyword>
<name>A0A3N4UD06_9BURK</name>
<evidence type="ECO:0000256" key="3">
    <source>
        <dbReference type="ARBA" id="ARBA00022558"/>
    </source>
</evidence>
<keyword evidence="6" id="KW-0281">Fimbrium</keyword>
<keyword evidence="5" id="KW-0106">Calcium</keyword>
<reference evidence="8 9" key="1">
    <citation type="submission" date="2018-11" db="EMBL/GenBank/DDBJ databases">
        <title>Genomic Encyclopedia of Type Strains, Phase IV (KMG-IV): sequencing the most valuable type-strain genomes for metagenomic binning, comparative biology and taxonomic classification.</title>
        <authorList>
            <person name="Goeker M."/>
        </authorList>
    </citation>
    <scope>NUCLEOTIDE SEQUENCE [LARGE SCALE GENOMIC DNA]</scope>
    <source>
        <strain evidence="8 9">DSM 101684</strain>
    </source>
</reference>
<accession>A0A3N4UD06</accession>
<dbReference type="SUPFAM" id="SSF50998">
    <property type="entry name" value="Quinoprotein alcohol dehydrogenase-like"/>
    <property type="match status" value="1"/>
</dbReference>
<evidence type="ECO:0000256" key="2">
    <source>
        <dbReference type="ARBA" id="ARBA00008387"/>
    </source>
</evidence>
<dbReference type="Pfam" id="PF05567">
    <property type="entry name" value="T4P_PilY1"/>
    <property type="match status" value="1"/>
</dbReference>
<evidence type="ECO:0000256" key="6">
    <source>
        <dbReference type="ARBA" id="ARBA00023263"/>
    </source>
</evidence>
<feature type="domain" description="PilY1 beta-propeller" evidence="7">
    <location>
        <begin position="662"/>
        <end position="943"/>
    </location>
</feature>
<dbReference type="EMBL" id="RKQL01000005">
    <property type="protein sequence ID" value="RPE64959.1"/>
    <property type="molecule type" value="Genomic_DNA"/>
</dbReference>
<comment type="subcellular location">
    <subcellularLocation>
        <location evidence="1">Fimbrium</location>
    </subcellularLocation>
</comment>
<dbReference type="GO" id="GO:0046872">
    <property type="term" value="F:metal ion binding"/>
    <property type="evidence" value="ECO:0007669"/>
    <property type="project" value="UniProtKB-KW"/>
</dbReference>
<evidence type="ECO:0000256" key="5">
    <source>
        <dbReference type="ARBA" id="ARBA00022837"/>
    </source>
</evidence>
<dbReference type="RefSeq" id="WP_170159058.1">
    <property type="nucleotide sequence ID" value="NZ_RKQL01000005.1"/>
</dbReference>
<gene>
    <name evidence="8" type="ORF">EDC62_2082</name>
</gene>
<keyword evidence="9" id="KW-1185">Reference proteome</keyword>
<dbReference type="AlphaFoldDB" id="A0A3N4UD06"/>
<dbReference type="InterPro" id="IPR015943">
    <property type="entry name" value="WD40/YVTN_repeat-like_dom_sf"/>
</dbReference>
<proteinExistence type="inferred from homology"/>
<comment type="caution">
    <text evidence="8">The sequence shown here is derived from an EMBL/GenBank/DDBJ whole genome shotgun (WGS) entry which is preliminary data.</text>
</comment>
<dbReference type="GO" id="GO:0009289">
    <property type="term" value="C:pilus"/>
    <property type="evidence" value="ECO:0007669"/>
    <property type="project" value="UniProtKB-SubCell"/>
</dbReference>
<protein>
    <submittedName>
        <fullName evidence="8">Type IV pilus assembly protein PilY1</fullName>
    </submittedName>
</protein>
<evidence type="ECO:0000256" key="4">
    <source>
        <dbReference type="ARBA" id="ARBA00022723"/>
    </source>
</evidence>
<dbReference type="Gene3D" id="2.130.10.10">
    <property type="entry name" value="YVTN repeat-like/Quinoprotein amine dehydrogenase"/>
    <property type="match status" value="1"/>
</dbReference>
<evidence type="ECO:0000259" key="7">
    <source>
        <dbReference type="Pfam" id="PF05567"/>
    </source>
</evidence>
<evidence type="ECO:0000313" key="8">
    <source>
        <dbReference type="EMBL" id="RPE64959.1"/>
    </source>
</evidence>